<dbReference type="InterPro" id="IPR002048">
    <property type="entry name" value="EF_hand_dom"/>
</dbReference>
<feature type="compositionally biased region" description="Basic and acidic residues" evidence="1">
    <location>
        <begin position="189"/>
        <end position="201"/>
    </location>
</feature>
<evidence type="ECO:0000313" key="3">
    <source>
        <dbReference type="EMBL" id="PTX75530.1"/>
    </source>
</evidence>
<dbReference type="Gene3D" id="1.10.238.10">
    <property type="entry name" value="EF-hand"/>
    <property type="match status" value="1"/>
</dbReference>
<sequence>MHRLFWFLVFSVLSGPTVADQISGDQQRGLAKLDNGSLMQAQTNPATLVKRTLNAFFSFAVNDVLTRDILEQRHRAEILRRRAHVRSALFRFDLDGDHLVSAAEITQQEPALNPRDRAELVWLRYAFDANKDGNLSQPELMAAVDAEVGQLNIARLPGSQLLQFDLNDDGTLTAEEIISVVDLLRSDAKGEPKGKSNDAKKPKVLTAGQKERARRRAEYDAQFEAKRVALAEAGLPEICGYPAKSEEASLHWLSALRGGAISTIAIDGLHQGTTVVRLHVEKGEQPLYLIAGAQTPVIWQFTGAVDRIERVITRKGNAVSGLDGKQVHFAPSGVCVPGPSDLGQAVAQRTFRSTLEIAFDRQRFDGKTSEWMGSRTFPSHERIIRKDQLDTVDKPIRRNGKVYEMVDGTLHELENDEAARRQVQYQFNRDYPYGVVDIDPEKLVLQGKAQAYSVLPLEAGLLQLLDQGVLRGDAVNVLVITRPVEMLPSGFRTNGADGKGRRFNVDPEVTLNIEAGNLSDYNYENLETGRCVDGVPCEMLPSLE</sequence>
<gene>
    <name evidence="3" type="ORF">C8N31_101185</name>
</gene>
<evidence type="ECO:0000313" key="4">
    <source>
        <dbReference type="Proteomes" id="UP000244092"/>
    </source>
</evidence>
<feature type="domain" description="EF-hand" evidence="2">
    <location>
        <begin position="163"/>
        <end position="180"/>
    </location>
</feature>
<name>A0A2T6CJ41_9RHOB</name>
<dbReference type="Proteomes" id="UP000244092">
    <property type="component" value="Unassembled WGS sequence"/>
</dbReference>
<dbReference type="AlphaFoldDB" id="A0A2T6CJ41"/>
<evidence type="ECO:0000256" key="1">
    <source>
        <dbReference type="SAM" id="MobiDB-lite"/>
    </source>
</evidence>
<feature type="region of interest" description="Disordered" evidence="1">
    <location>
        <begin position="189"/>
        <end position="211"/>
    </location>
</feature>
<reference evidence="3 4" key="1">
    <citation type="submission" date="2018-04" db="EMBL/GenBank/DDBJ databases">
        <title>Genomic Encyclopedia of Archaeal and Bacterial Type Strains, Phase II (KMG-II): from individual species to whole genera.</title>
        <authorList>
            <person name="Goeker M."/>
        </authorList>
    </citation>
    <scope>NUCLEOTIDE SEQUENCE [LARGE SCALE GENOMIC DNA]</scope>
    <source>
        <strain evidence="3 4">DSM 12244</strain>
    </source>
</reference>
<dbReference type="SUPFAM" id="SSF47473">
    <property type="entry name" value="EF-hand"/>
    <property type="match status" value="1"/>
</dbReference>
<comment type="caution">
    <text evidence="3">The sequence shown here is derived from an EMBL/GenBank/DDBJ whole genome shotgun (WGS) entry which is preliminary data.</text>
</comment>
<dbReference type="Pfam" id="PF13202">
    <property type="entry name" value="EF-hand_5"/>
    <property type="match status" value="2"/>
</dbReference>
<accession>A0A2T6CJ41</accession>
<organism evidence="3 4">
    <name type="scientific">Sulfitobacter mediterraneus</name>
    <dbReference type="NCBI Taxonomy" id="83219"/>
    <lineage>
        <taxon>Bacteria</taxon>
        <taxon>Pseudomonadati</taxon>
        <taxon>Pseudomonadota</taxon>
        <taxon>Alphaproteobacteria</taxon>
        <taxon>Rhodobacterales</taxon>
        <taxon>Roseobacteraceae</taxon>
        <taxon>Sulfitobacter</taxon>
    </lineage>
</organism>
<dbReference type="RefSeq" id="WP_025047065.1">
    <property type="nucleotide sequence ID" value="NZ_QBKU01000001.1"/>
</dbReference>
<proteinExistence type="predicted"/>
<dbReference type="InterPro" id="IPR011992">
    <property type="entry name" value="EF-hand-dom_pair"/>
</dbReference>
<dbReference type="PROSITE" id="PS00018">
    <property type="entry name" value="EF_HAND_1"/>
    <property type="match status" value="3"/>
</dbReference>
<protein>
    <submittedName>
        <fullName evidence="3">EF hand domain-containing protein</fullName>
    </submittedName>
</protein>
<dbReference type="EMBL" id="QBKU01000001">
    <property type="protein sequence ID" value="PTX75530.1"/>
    <property type="molecule type" value="Genomic_DNA"/>
</dbReference>
<dbReference type="InterPro" id="IPR018247">
    <property type="entry name" value="EF_Hand_1_Ca_BS"/>
</dbReference>
<evidence type="ECO:0000259" key="2">
    <source>
        <dbReference type="Pfam" id="PF13202"/>
    </source>
</evidence>
<feature type="domain" description="EF-hand" evidence="2">
    <location>
        <begin position="126"/>
        <end position="142"/>
    </location>
</feature>
<dbReference type="OrthoDB" id="8360028at2"/>
<dbReference type="GO" id="GO:0005509">
    <property type="term" value="F:calcium ion binding"/>
    <property type="evidence" value="ECO:0007669"/>
    <property type="project" value="InterPro"/>
</dbReference>